<dbReference type="AlphaFoldDB" id="A0A1Q9CJN5"/>
<comment type="caution">
    <text evidence="2">The sequence shown here is derived from an EMBL/GenBank/DDBJ whole genome shotgun (WGS) entry which is preliminary data.</text>
</comment>
<evidence type="ECO:0000313" key="3">
    <source>
        <dbReference type="Proteomes" id="UP000186817"/>
    </source>
</evidence>
<accession>A0A1Q9CJN5</accession>
<dbReference type="EMBL" id="LSRX01001139">
    <property type="protein sequence ID" value="OLP83115.1"/>
    <property type="molecule type" value="Genomic_DNA"/>
</dbReference>
<feature type="compositionally biased region" description="Acidic residues" evidence="1">
    <location>
        <begin position="63"/>
        <end position="79"/>
    </location>
</feature>
<keyword evidence="3" id="KW-1185">Reference proteome</keyword>
<name>A0A1Q9CJN5_SYMMI</name>
<reference evidence="2 3" key="1">
    <citation type="submission" date="2016-02" db="EMBL/GenBank/DDBJ databases">
        <title>Genome analysis of coral dinoflagellate symbionts highlights evolutionary adaptations to a symbiotic lifestyle.</title>
        <authorList>
            <person name="Aranda M."/>
            <person name="Li Y."/>
            <person name="Liew Y.J."/>
            <person name="Baumgarten S."/>
            <person name="Simakov O."/>
            <person name="Wilson M."/>
            <person name="Piel J."/>
            <person name="Ashoor H."/>
            <person name="Bougouffa S."/>
            <person name="Bajic V.B."/>
            <person name="Ryu T."/>
            <person name="Ravasi T."/>
            <person name="Bayer T."/>
            <person name="Micklem G."/>
            <person name="Kim H."/>
            <person name="Bhak J."/>
            <person name="Lajeunesse T.C."/>
            <person name="Voolstra C.R."/>
        </authorList>
    </citation>
    <scope>NUCLEOTIDE SEQUENCE [LARGE SCALE GENOMIC DNA]</scope>
    <source>
        <strain evidence="2 3">CCMP2467</strain>
    </source>
</reference>
<feature type="region of interest" description="Disordered" evidence="1">
    <location>
        <begin position="37"/>
        <end position="85"/>
    </location>
</feature>
<feature type="compositionally biased region" description="Basic and acidic residues" evidence="1">
    <location>
        <begin position="1"/>
        <end position="22"/>
    </location>
</feature>
<gene>
    <name evidence="2" type="ORF">AK812_SmicGene36156</name>
</gene>
<feature type="region of interest" description="Disordered" evidence="1">
    <location>
        <begin position="1"/>
        <end position="25"/>
    </location>
</feature>
<sequence>MKDENEEQPMKKKTEKKPKPIEDMALGVVRVQYTTQGLKEPHREVGAEGRPVPANEFLGAEDPGSDNDDDAEEAEEEDNKIEPMMEGFERLGERIFTGFRDSGPSAS</sequence>
<evidence type="ECO:0000313" key="2">
    <source>
        <dbReference type="EMBL" id="OLP83115.1"/>
    </source>
</evidence>
<protein>
    <submittedName>
        <fullName evidence="2">Uncharacterized protein</fullName>
    </submittedName>
</protein>
<proteinExistence type="predicted"/>
<evidence type="ECO:0000256" key="1">
    <source>
        <dbReference type="SAM" id="MobiDB-lite"/>
    </source>
</evidence>
<organism evidence="2 3">
    <name type="scientific">Symbiodinium microadriaticum</name>
    <name type="common">Dinoflagellate</name>
    <name type="synonym">Zooxanthella microadriatica</name>
    <dbReference type="NCBI Taxonomy" id="2951"/>
    <lineage>
        <taxon>Eukaryota</taxon>
        <taxon>Sar</taxon>
        <taxon>Alveolata</taxon>
        <taxon>Dinophyceae</taxon>
        <taxon>Suessiales</taxon>
        <taxon>Symbiodiniaceae</taxon>
        <taxon>Symbiodinium</taxon>
    </lineage>
</organism>
<dbReference type="Proteomes" id="UP000186817">
    <property type="component" value="Unassembled WGS sequence"/>
</dbReference>